<dbReference type="GO" id="GO:0006952">
    <property type="term" value="P:defense response"/>
    <property type="evidence" value="ECO:0007669"/>
    <property type="project" value="UniProtKB-KW"/>
</dbReference>
<reference evidence="6 7" key="1">
    <citation type="journal article" date="2018" name="MBio">
        <title>Comparative Genomics Reveals the Core Gene Toolbox for the Fungus-Insect Symbiosis.</title>
        <authorList>
            <person name="Wang Y."/>
            <person name="Stata M."/>
            <person name="Wang W."/>
            <person name="Stajich J.E."/>
            <person name="White M.M."/>
            <person name="Moncalvo J.M."/>
        </authorList>
    </citation>
    <scope>NUCLEOTIDE SEQUENCE [LARGE SCALE GENOMIC DNA]</scope>
    <source>
        <strain evidence="6 7">SWE-8-4</strain>
    </source>
</reference>
<dbReference type="GO" id="GO:0006032">
    <property type="term" value="P:chitin catabolic process"/>
    <property type="evidence" value="ECO:0007669"/>
    <property type="project" value="InterPro"/>
</dbReference>
<dbReference type="PANTHER" id="PTHR22595:SF79">
    <property type="entry name" value="CHITINASE 12"/>
    <property type="match status" value="1"/>
</dbReference>
<dbReference type="InterPro" id="IPR000726">
    <property type="entry name" value="Glyco_hydro_19_cat"/>
</dbReference>
<evidence type="ECO:0000313" key="6">
    <source>
        <dbReference type="EMBL" id="PVU91729.1"/>
    </source>
</evidence>
<feature type="chain" id="PRO_5015737320" description="Glycoside hydrolase family 19 catalytic domain-containing protein" evidence="4">
    <location>
        <begin position="23"/>
        <end position="393"/>
    </location>
</feature>
<dbReference type="Pfam" id="PF00182">
    <property type="entry name" value="Glyco_hydro_19"/>
    <property type="match status" value="1"/>
</dbReference>
<dbReference type="Gene3D" id="1.10.530.10">
    <property type="match status" value="1"/>
</dbReference>
<evidence type="ECO:0000313" key="7">
    <source>
        <dbReference type="Proteomes" id="UP000245383"/>
    </source>
</evidence>
<proteinExistence type="predicted"/>
<evidence type="ECO:0000256" key="4">
    <source>
        <dbReference type="SAM" id="SignalP"/>
    </source>
</evidence>
<dbReference type="GO" id="GO:0016998">
    <property type="term" value="P:cell wall macromolecule catabolic process"/>
    <property type="evidence" value="ECO:0007669"/>
    <property type="project" value="InterPro"/>
</dbReference>
<sequence length="393" mass="44391">MKVTFNNLKFIIYCMLLFNANCDIYRNKHHLAEYDRNRKLNKNNLKRSDKYTIPQKIDNAEVKTAKNLKGIYDQSYNLQENLENQASIDENDEEILENLNSKNQSESKNESSNSEESTEEDVEEDDDSTKEDLVDDSDSTEKDVEDDSDSTEEDVEDDSDSTEEDVEDDSDSTEEDVEDDNDSTEEDDNDISISSASSQLSCDLINQAISTAGYGDIGTDNCEHFISHLAECGINDNVVAAIALTNLAWESGGFLYNREIACEQVDCSTIYSTEKDVAGKDYGGRGFIQLTWSYNYESASYDLYGDDRLLQNPETVLETEVNWDTSFWYLNKYVLNSQEVLEGHFGASTNLINGALECRGGFQEKAKKRFALYQKILSVLSPNTIPNESGCYN</sequence>
<keyword evidence="7" id="KW-1185">Reference proteome</keyword>
<accession>A0A2T9YHE8</accession>
<dbReference type="SUPFAM" id="SSF53955">
    <property type="entry name" value="Lysozyme-like"/>
    <property type="match status" value="1"/>
</dbReference>
<dbReference type="OrthoDB" id="5985073at2759"/>
<organism evidence="6 7">
    <name type="scientific">Smittium simulii</name>
    <dbReference type="NCBI Taxonomy" id="133385"/>
    <lineage>
        <taxon>Eukaryota</taxon>
        <taxon>Fungi</taxon>
        <taxon>Fungi incertae sedis</taxon>
        <taxon>Zoopagomycota</taxon>
        <taxon>Kickxellomycotina</taxon>
        <taxon>Harpellomycetes</taxon>
        <taxon>Harpellales</taxon>
        <taxon>Legeriomycetaceae</taxon>
        <taxon>Smittium</taxon>
    </lineage>
</organism>
<comment type="caution">
    <text evidence="6">The sequence shown here is derived from an EMBL/GenBank/DDBJ whole genome shotgun (WGS) entry which is preliminary data.</text>
</comment>
<name>A0A2T9YHE8_9FUNG</name>
<feature type="compositionally biased region" description="Low complexity" evidence="3">
    <location>
        <begin position="99"/>
        <end position="115"/>
    </location>
</feature>
<protein>
    <recommendedName>
        <fullName evidence="5">Glycoside hydrolase family 19 catalytic domain-containing protein</fullName>
    </recommendedName>
</protein>
<feature type="compositionally biased region" description="Acidic residues" evidence="3">
    <location>
        <begin position="116"/>
        <end position="190"/>
    </location>
</feature>
<feature type="region of interest" description="Disordered" evidence="3">
    <location>
        <begin position="99"/>
        <end position="195"/>
    </location>
</feature>
<feature type="signal peptide" evidence="4">
    <location>
        <begin position="1"/>
        <end position="22"/>
    </location>
</feature>
<keyword evidence="4" id="KW-0732">Signal</keyword>
<dbReference type="PANTHER" id="PTHR22595">
    <property type="entry name" value="CHITINASE-RELATED"/>
    <property type="match status" value="1"/>
</dbReference>
<evidence type="ECO:0000256" key="3">
    <source>
        <dbReference type="SAM" id="MobiDB-lite"/>
    </source>
</evidence>
<evidence type="ECO:0000259" key="5">
    <source>
        <dbReference type="Pfam" id="PF00182"/>
    </source>
</evidence>
<evidence type="ECO:0000256" key="2">
    <source>
        <dbReference type="ARBA" id="ARBA00023157"/>
    </source>
</evidence>
<dbReference type="Proteomes" id="UP000245383">
    <property type="component" value="Unassembled WGS sequence"/>
</dbReference>
<feature type="domain" description="Glycoside hydrolase family 19 catalytic" evidence="5">
    <location>
        <begin position="206"/>
        <end position="330"/>
    </location>
</feature>
<gene>
    <name evidence="6" type="ORF">BB561_004227</name>
</gene>
<keyword evidence="2" id="KW-1015">Disulfide bond</keyword>
<dbReference type="CDD" id="cd00325">
    <property type="entry name" value="chitinase_GH19"/>
    <property type="match status" value="1"/>
</dbReference>
<dbReference type="InterPro" id="IPR023346">
    <property type="entry name" value="Lysozyme-like_dom_sf"/>
</dbReference>
<keyword evidence="1" id="KW-0611">Plant defense</keyword>
<dbReference type="AlphaFoldDB" id="A0A2T9YHE8"/>
<dbReference type="GO" id="GO:0004568">
    <property type="term" value="F:chitinase activity"/>
    <property type="evidence" value="ECO:0007669"/>
    <property type="project" value="InterPro"/>
</dbReference>
<evidence type="ECO:0000256" key="1">
    <source>
        <dbReference type="ARBA" id="ARBA00022821"/>
    </source>
</evidence>
<dbReference type="EMBL" id="MBFR01000187">
    <property type="protein sequence ID" value="PVU91729.1"/>
    <property type="molecule type" value="Genomic_DNA"/>
</dbReference>